<accession>A0A0V8RWN1</accession>
<proteinExistence type="predicted"/>
<evidence type="ECO:0000313" key="3">
    <source>
        <dbReference type="Proteomes" id="UP000053352"/>
    </source>
</evidence>
<keyword evidence="3" id="KW-1185">Reference proteome</keyword>
<dbReference type="AlphaFoldDB" id="A0A0V8RWN1"/>
<gene>
    <name evidence="2" type="ORF">CF15_06915</name>
</gene>
<evidence type="ECO:0000259" key="1">
    <source>
        <dbReference type="Pfam" id="PF19583"/>
    </source>
</evidence>
<dbReference type="InterPro" id="IPR045761">
    <property type="entry name" value="ODP_dom"/>
</dbReference>
<comment type="caution">
    <text evidence="2">The sequence shown here is derived from an EMBL/GenBank/DDBJ whole genome shotgun (WGS) entry which is preliminary data.</text>
</comment>
<reference evidence="2 3" key="1">
    <citation type="submission" date="2015-11" db="EMBL/GenBank/DDBJ databases">
        <title>Genome sequence of Pyrodictium occultum PL-19, a marine hyperthermophilic archaeon isolated from Volcano, Italy.</title>
        <authorList>
            <person name="Utturkar S."/>
            <person name="Huber H."/>
            <person name="Leptihn S."/>
            <person name="Brown S."/>
            <person name="Stetter K.O."/>
            <person name="Podar M."/>
        </authorList>
    </citation>
    <scope>NUCLEOTIDE SEQUENCE [LARGE SCALE GENOMIC DNA]</scope>
    <source>
        <strain evidence="2 3">PL-19</strain>
    </source>
</reference>
<name>A0A0V8RWN1_PYROC</name>
<organism evidence="2 3">
    <name type="scientific">Pyrodictium occultum</name>
    <dbReference type="NCBI Taxonomy" id="2309"/>
    <lineage>
        <taxon>Archaea</taxon>
        <taxon>Thermoproteota</taxon>
        <taxon>Thermoprotei</taxon>
        <taxon>Desulfurococcales</taxon>
        <taxon>Pyrodictiaceae</taxon>
        <taxon>Pyrodictium</taxon>
    </lineage>
</organism>
<dbReference type="STRING" id="2309.CF15_06915"/>
<dbReference type="EMBL" id="LNTB01000001">
    <property type="protein sequence ID" value="KSW12449.1"/>
    <property type="molecule type" value="Genomic_DNA"/>
</dbReference>
<dbReference type="InterPro" id="IPR036866">
    <property type="entry name" value="RibonucZ/Hydroxyglut_hydro"/>
</dbReference>
<evidence type="ECO:0000313" key="2">
    <source>
        <dbReference type="EMBL" id="KSW12449.1"/>
    </source>
</evidence>
<dbReference type="SUPFAM" id="SSF56281">
    <property type="entry name" value="Metallo-hydrolase/oxidoreductase"/>
    <property type="match status" value="1"/>
</dbReference>
<dbReference type="Gene3D" id="3.60.15.10">
    <property type="entry name" value="Ribonuclease Z/Hydroxyacylglutathione hydrolase-like"/>
    <property type="match status" value="1"/>
</dbReference>
<sequence length="501" mass="53575">MPTGSVTPGPLLGGGPGEPLVVPLDAESIHSLISDFKRVLSRIELVEEVGDGYVVLRVPRRFGILRLGSRPMRLDMHVYRLENALVVLLGRGADSLVLVVSIADVGEGVHIVVSGGGSGRLSPAAGSLVRGVREAIAGVVEEAWPTVSLSGADDELAAAGVQDAALVFYDSFTPVKNVLVEAAYRVIAALGPGEYLAEIQGMLHEYYYLARLVIRGRSVTGVYAEMDGHSVRGEDALKTAWKPPSHRVRLLAWALGGQRHRVRVNAPQPVYEEGRHAVYRLWPGGRPEYGGLTVSTYIVGDGYEYAVVDPAGPAEWSQAVRGLVGDMEQLRLIVAGDASASTYPLLRELYAASPAQVLAPPYAWAQLAGLLDQPDRVSAVPLTGGRVRLGRSELHVIPASCCGGMLSLYDQASRTLFTGPVLGFLLPPGLPYAGDPVLRRALRAYLRSTLTPQALGRWLKTVQGLEVERLAPRYGPLVEGVERVKSLLGEAAELVAEGEAE</sequence>
<dbReference type="Proteomes" id="UP000053352">
    <property type="component" value="Unassembled WGS sequence"/>
</dbReference>
<feature type="domain" description="ODP" evidence="1">
    <location>
        <begin position="294"/>
        <end position="475"/>
    </location>
</feature>
<protein>
    <recommendedName>
        <fullName evidence="1">ODP domain-containing protein</fullName>
    </recommendedName>
</protein>
<dbReference type="Pfam" id="PF19583">
    <property type="entry name" value="ODP"/>
    <property type="match status" value="1"/>
</dbReference>
<dbReference type="OrthoDB" id="9180at2157"/>
<dbReference type="RefSeq" id="WP_058371133.1">
    <property type="nucleotide sequence ID" value="NZ_LNTB01000001.1"/>
</dbReference>